<comment type="cofactor">
    <cofactor evidence="2">
        <name>Mg(2+)</name>
        <dbReference type="ChEBI" id="CHEBI:18420"/>
    </cofactor>
</comment>
<keyword evidence="9" id="KW-1185">Reference proteome</keyword>
<dbReference type="CDD" id="cd03426">
    <property type="entry name" value="NUDIX_CoAse_Nudt7"/>
    <property type="match status" value="1"/>
</dbReference>
<evidence type="ECO:0000259" key="7">
    <source>
        <dbReference type="PROSITE" id="PS51462"/>
    </source>
</evidence>
<comment type="caution">
    <text evidence="8">The sequence shown here is derived from an EMBL/GenBank/DDBJ whole genome shotgun (WGS) entry which is preliminary data.</text>
</comment>
<feature type="domain" description="Nudix hydrolase" evidence="7">
    <location>
        <begin position="62"/>
        <end position="198"/>
    </location>
</feature>
<dbReference type="InterPro" id="IPR045121">
    <property type="entry name" value="CoAse"/>
</dbReference>
<dbReference type="SUPFAM" id="SSF55811">
    <property type="entry name" value="Nudix"/>
    <property type="match status" value="1"/>
</dbReference>
<protein>
    <recommendedName>
        <fullName evidence="7">Nudix hydrolase domain-containing protein</fullName>
    </recommendedName>
</protein>
<sequence>MSTAGNGGYGGKEGNSKVWFQNLDEEGFERIERRLKNFDEITKGKYDVLKGNIKYKRYENEIREAAVVVLLCNVRKEACLVFEERSKKLNSYKGQISFPGGKIDAGESVLEAALRETWEEIGIEQSQIRVLGGLPPVPGRRLSVKVHPVVGVVEGEDFDVEKLRVSEGEVHEVFTLPLAWFLENSGNKVELPTMSAMGYNKGYLSGKAQPIWGLTAYITNMFIDCMTNQSQPK</sequence>
<keyword evidence="3" id="KW-0479">Metal-binding</keyword>
<dbReference type="PROSITE" id="PS51462">
    <property type="entry name" value="NUDIX"/>
    <property type="match status" value="1"/>
</dbReference>
<dbReference type="PROSITE" id="PS00893">
    <property type="entry name" value="NUDIX_BOX"/>
    <property type="match status" value="1"/>
</dbReference>
<dbReference type="Gene3D" id="3.90.79.10">
    <property type="entry name" value="Nucleoside Triphosphate Pyrophosphohydrolase"/>
    <property type="match status" value="1"/>
</dbReference>
<gene>
    <name evidence="8" type="ORF">BB559_005203</name>
</gene>
<keyword evidence="6" id="KW-0464">Manganese</keyword>
<reference evidence="8 9" key="1">
    <citation type="journal article" date="2018" name="MBio">
        <title>Comparative Genomics Reveals the Core Gene Toolbox for the Fungus-Insect Symbiosis.</title>
        <authorList>
            <person name="Wang Y."/>
            <person name="Stata M."/>
            <person name="Wang W."/>
            <person name="Stajich J.E."/>
            <person name="White M.M."/>
            <person name="Moncalvo J.M."/>
        </authorList>
    </citation>
    <scope>NUCLEOTIDE SEQUENCE [LARGE SCALE GENOMIC DNA]</scope>
    <source>
        <strain evidence="8 9">AUS-77-4</strain>
    </source>
</reference>
<comment type="cofactor">
    <cofactor evidence="1">
        <name>Mn(2+)</name>
        <dbReference type="ChEBI" id="CHEBI:29035"/>
    </cofactor>
</comment>
<evidence type="ECO:0000256" key="6">
    <source>
        <dbReference type="ARBA" id="ARBA00023211"/>
    </source>
</evidence>
<evidence type="ECO:0000256" key="1">
    <source>
        <dbReference type="ARBA" id="ARBA00001936"/>
    </source>
</evidence>
<dbReference type="PANTHER" id="PTHR12992:SF11">
    <property type="entry name" value="MITOCHONDRIAL COENZYME A DIPHOSPHATASE NUDT8"/>
    <property type="match status" value="1"/>
</dbReference>
<keyword evidence="4" id="KW-0378">Hydrolase</keyword>
<dbReference type="Proteomes" id="UP000245699">
    <property type="component" value="Unassembled WGS sequence"/>
</dbReference>
<evidence type="ECO:0000256" key="3">
    <source>
        <dbReference type="ARBA" id="ARBA00022723"/>
    </source>
</evidence>
<dbReference type="PANTHER" id="PTHR12992">
    <property type="entry name" value="NUDIX HYDROLASE"/>
    <property type="match status" value="1"/>
</dbReference>
<dbReference type="Pfam" id="PF00293">
    <property type="entry name" value="NUDIX"/>
    <property type="match status" value="1"/>
</dbReference>
<dbReference type="InterPro" id="IPR020084">
    <property type="entry name" value="NUDIX_hydrolase_CS"/>
</dbReference>
<dbReference type="GO" id="GO:0046872">
    <property type="term" value="F:metal ion binding"/>
    <property type="evidence" value="ECO:0007669"/>
    <property type="project" value="UniProtKB-KW"/>
</dbReference>
<dbReference type="EMBL" id="MBFT01000568">
    <property type="protein sequence ID" value="PVU89182.1"/>
    <property type="molecule type" value="Genomic_DNA"/>
</dbReference>
<dbReference type="AlphaFoldDB" id="A0A2T9YA29"/>
<evidence type="ECO:0000256" key="5">
    <source>
        <dbReference type="ARBA" id="ARBA00022842"/>
    </source>
</evidence>
<dbReference type="InterPro" id="IPR015797">
    <property type="entry name" value="NUDIX_hydrolase-like_dom_sf"/>
</dbReference>
<evidence type="ECO:0000313" key="8">
    <source>
        <dbReference type="EMBL" id="PVU89182.1"/>
    </source>
</evidence>
<name>A0A2T9YA29_9FUNG</name>
<evidence type="ECO:0000313" key="9">
    <source>
        <dbReference type="Proteomes" id="UP000245699"/>
    </source>
</evidence>
<dbReference type="OrthoDB" id="206213at2759"/>
<keyword evidence="5" id="KW-0460">Magnesium</keyword>
<dbReference type="STRING" id="61424.A0A2T9YA29"/>
<organism evidence="8 9">
    <name type="scientific">Furculomyces boomerangus</name>
    <dbReference type="NCBI Taxonomy" id="61424"/>
    <lineage>
        <taxon>Eukaryota</taxon>
        <taxon>Fungi</taxon>
        <taxon>Fungi incertae sedis</taxon>
        <taxon>Zoopagomycota</taxon>
        <taxon>Kickxellomycotina</taxon>
        <taxon>Harpellomycetes</taxon>
        <taxon>Harpellales</taxon>
        <taxon>Harpellaceae</taxon>
        <taxon>Furculomyces</taxon>
    </lineage>
</organism>
<proteinExistence type="predicted"/>
<dbReference type="InterPro" id="IPR000086">
    <property type="entry name" value="NUDIX_hydrolase_dom"/>
</dbReference>
<dbReference type="GO" id="GO:0010945">
    <property type="term" value="F:coenzyme A diphosphatase activity"/>
    <property type="evidence" value="ECO:0007669"/>
    <property type="project" value="InterPro"/>
</dbReference>
<evidence type="ECO:0000256" key="4">
    <source>
        <dbReference type="ARBA" id="ARBA00022801"/>
    </source>
</evidence>
<accession>A0A2T9YA29</accession>
<evidence type="ECO:0000256" key="2">
    <source>
        <dbReference type="ARBA" id="ARBA00001946"/>
    </source>
</evidence>